<evidence type="ECO:0000313" key="1">
    <source>
        <dbReference type="EMBL" id="RUP51495.1"/>
    </source>
</evidence>
<name>A0A433DL12_9FUNG</name>
<protein>
    <submittedName>
        <fullName evidence="1">Uncharacterized protein</fullName>
    </submittedName>
</protein>
<dbReference type="OrthoDB" id="2436378at2759"/>
<sequence length="206" mass="23201">MTNIFQFLTKKALKPLCILSTDSKRRALLTTLTPLVHRSSVQKLCEKADLGREPTEYVYVAELPRFLRENPDLAKLVLKIANTSMAVDDPLLIIQWNERGFNNVPGAPGLRDGVAGQTRDSLINIIIANGGVDELGMHTIFRFRHGQDIVNCDGAMPNWYVEFVLWSRRRAGEPDVGEACRITKRTAGNVLDIESMECMFNVNRWA</sequence>
<dbReference type="EMBL" id="RBNI01000689">
    <property type="protein sequence ID" value="RUP51495.1"/>
    <property type="molecule type" value="Genomic_DNA"/>
</dbReference>
<organism evidence="1 2">
    <name type="scientific">Jimgerdemannia flammicorona</name>
    <dbReference type="NCBI Taxonomy" id="994334"/>
    <lineage>
        <taxon>Eukaryota</taxon>
        <taxon>Fungi</taxon>
        <taxon>Fungi incertae sedis</taxon>
        <taxon>Mucoromycota</taxon>
        <taxon>Mucoromycotina</taxon>
        <taxon>Endogonomycetes</taxon>
        <taxon>Endogonales</taxon>
        <taxon>Endogonaceae</taxon>
        <taxon>Jimgerdemannia</taxon>
    </lineage>
</organism>
<proteinExistence type="predicted"/>
<comment type="caution">
    <text evidence="1">The sequence shown here is derived from an EMBL/GenBank/DDBJ whole genome shotgun (WGS) entry which is preliminary data.</text>
</comment>
<accession>A0A433DL12</accession>
<dbReference type="AlphaFoldDB" id="A0A433DL12"/>
<gene>
    <name evidence="1" type="ORF">BC936DRAFT_147847</name>
</gene>
<dbReference type="Proteomes" id="UP000268093">
    <property type="component" value="Unassembled WGS sequence"/>
</dbReference>
<keyword evidence="2" id="KW-1185">Reference proteome</keyword>
<evidence type="ECO:0000313" key="2">
    <source>
        <dbReference type="Proteomes" id="UP000268093"/>
    </source>
</evidence>
<reference evidence="1 2" key="1">
    <citation type="journal article" date="2018" name="New Phytol.">
        <title>Phylogenomics of Endogonaceae and evolution of mycorrhizas within Mucoromycota.</title>
        <authorList>
            <person name="Chang Y."/>
            <person name="Desiro A."/>
            <person name="Na H."/>
            <person name="Sandor L."/>
            <person name="Lipzen A."/>
            <person name="Clum A."/>
            <person name="Barry K."/>
            <person name="Grigoriev I.V."/>
            <person name="Martin F.M."/>
            <person name="Stajich J.E."/>
            <person name="Smith M.E."/>
            <person name="Bonito G."/>
            <person name="Spatafora J.W."/>
        </authorList>
    </citation>
    <scope>NUCLEOTIDE SEQUENCE [LARGE SCALE GENOMIC DNA]</scope>
    <source>
        <strain evidence="1 2">GMNB39</strain>
    </source>
</reference>